<feature type="transmembrane region" description="Helical" evidence="6">
    <location>
        <begin position="49"/>
        <end position="72"/>
    </location>
</feature>
<reference evidence="7 8" key="1">
    <citation type="submission" date="2018-08" db="EMBL/GenBank/DDBJ databases">
        <title>Thalassotalea euphylliae genome.</title>
        <authorList>
            <person name="Summers S."/>
            <person name="Rice S.A."/>
            <person name="Freckelton M.L."/>
            <person name="Nedved B.T."/>
            <person name="Hadfield M.G."/>
        </authorList>
    </citation>
    <scope>NUCLEOTIDE SEQUENCE [LARGE SCALE GENOMIC DNA]</scope>
    <source>
        <strain evidence="7 8">H1</strain>
    </source>
</reference>
<evidence type="ECO:0000313" key="7">
    <source>
        <dbReference type="EMBL" id="REL28010.1"/>
    </source>
</evidence>
<gene>
    <name evidence="7" type="ORF">DXX93_16530</name>
</gene>
<evidence type="ECO:0000313" key="8">
    <source>
        <dbReference type="Proteomes" id="UP000256478"/>
    </source>
</evidence>
<sequence length="445" mass="48875">MLSRQVKSLLSDSALYGLAIFLMKGISLLMLPVYTHYLSPNDYGCLEVLVVVANVFSIFLGFGLVEALYRFVGLADGDKQKRIHAGECLLIALVIGCLAYLVFHVYCDQLASLLPDHIQGEEVYLLGIALALGGIINVPLAWLRITSRARLFFAVTMVKVIIQVGLSFYWLAQGWGVKSILASGAVSSLVIALWLSAIQIKETGLSISREHLVAILNYGWPIFIGGVATFALSGMDRWLLAEHFSAADIATYAIALKFALVPTLLIQPFTLWWYPKRFSVLKADNGTTVNARFAMLGAVLAIVCCGLLGLIGPNLIRWLTPPSYHGAVLLLPWLLLCMALKLVGELLNLGCYVDADSQRQMHINLIASAIGAILLVLLIPEFFVNGALAALVVAYSVRALLFYCWSQRRLYLPYRFTHFNLAIVGALMASLVGQFIEVSPWFGLF</sequence>
<feature type="transmembrane region" description="Helical" evidence="6">
    <location>
        <begin position="324"/>
        <end position="343"/>
    </location>
</feature>
<evidence type="ECO:0000256" key="1">
    <source>
        <dbReference type="ARBA" id="ARBA00004651"/>
    </source>
</evidence>
<organism evidence="7 8">
    <name type="scientific">Thalassotalea euphylliae</name>
    <dbReference type="NCBI Taxonomy" id="1655234"/>
    <lineage>
        <taxon>Bacteria</taxon>
        <taxon>Pseudomonadati</taxon>
        <taxon>Pseudomonadota</taxon>
        <taxon>Gammaproteobacteria</taxon>
        <taxon>Alteromonadales</taxon>
        <taxon>Colwelliaceae</taxon>
        <taxon>Thalassotalea</taxon>
    </lineage>
</organism>
<comment type="subcellular location">
    <subcellularLocation>
        <location evidence="1">Cell membrane</location>
        <topology evidence="1">Multi-pass membrane protein</topology>
    </subcellularLocation>
</comment>
<feature type="transmembrane region" description="Helical" evidence="6">
    <location>
        <begin position="84"/>
        <end position="103"/>
    </location>
</feature>
<dbReference type="Proteomes" id="UP000256478">
    <property type="component" value="Unassembled WGS sequence"/>
</dbReference>
<dbReference type="InterPro" id="IPR050833">
    <property type="entry name" value="Poly_Biosynth_Transport"/>
</dbReference>
<feature type="transmembrane region" description="Helical" evidence="6">
    <location>
        <begin position="293"/>
        <end position="312"/>
    </location>
</feature>
<dbReference type="EMBL" id="QUOU01000001">
    <property type="protein sequence ID" value="REL28010.1"/>
    <property type="molecule type" value="Genomic_DNA"/>
</dbReference>
<evidence type="ECO:0000256" key="5">
    <source>
        <dbReference type="ARBA" id="ARBA00023136"/>
    </source>
</evidence>
<keyword evidence="2" id="KW-1003">Cell membrane</keyword>
<dbReference type="GO" id="GO:0005886">
    <property type="term" value="C:plasma membrane"/>
    <property type="evidence" value="ECO:0007669"/>
    <property type="project" value="UniProtKB-SubCell"/>
</dbReference>
<feature type="transmembrane region" description="Helical" evidence="6">
    <location>
        <begin position="150"/>
        <end position="171"/>
    </location>
</feature>
<accession>A0A3E0TU78</accession>
<feature type="transmembrane region" description="Helical" evidence="6">
    <location>
        <begin position="14"/>
        <end position="37"/>
    </location>
</feature>
<feature type="transmembrane region" description="Helical" evidence="6">
    <location>
        <begin position="252"/>
        <end position="273"/>
    </location>
</feature>
<dbReference type="PANTHER" id="PTHR30250">
    <property type="entry name" value="PST FAMILY PREDICTED COLANIC ACID TRANSPORTER"/>
    <property type="match status" value="1"/>
</dbReference>
<evidence type="ECO:0000256" key="3">
    <source>
        <dbReference type="ARBA" id="ARBA00022692"/>
    </source>
</evidence>
<feature type="transmembrane region" description="Helical" evidence="6">
    <location>
        <begin position="177"/>
        <end position="200"/>
    </location>
</feature>
<protein>
    <submittedName>
        <fullName evidence="7">Sugar translocase</fullName>
    </submittedName>
</protein>
<dbReference type="Pfam" id="PF13440">
    <property type="entry name" value="Polysacc_synt_3"/>
    <property type="match status" value="1"/>
</dbReference>
<keyword evidence="3 6" id="KW-0812">Transmembrane</keyword>
<feature type="transmembrane region" description="Helical" evidence="6">
    <location>
        <begin position="212"/>
        <end position="232"/>
    </location>
</feature>
<feature type="transmembrane region" description="Helical" evidence="6">
    <location>
        <begin position="417"/>
        <end position="436"/>
    </location>
</feature>
<keyword evidence="5 6" id="KW-0472">Membrane</keyword>
<dbReference type="RefSeq" id="WP_116009071.1">
    <property type="nucleotide sequence ID" value="NZ_QUOU01000001.1"/>
</dbReference>
<dbReference type="PANTHER" id="PTHR30250:SF11">
    <property type="entry name" value="O-ANTIGEN TRANSPORTER-RELATED"/>
    <property type="match status" value="1"/>
</dbReference>
<dbReference type="AlphaFoldDB" id="A0A3E0TU78"/>
<evidence type="ECO:0000256" key="2">
    <source>
        <dbReference type="ARBA" id="ARBA00022475"/>
    </source>
</evidence>
<evidence type="ECO:0000256" key="6">
    <source>
        <dbReference type="SAM" id="Phobius"/>
    </source>
</evidence>
<dbReference type="OrthoDB" id="9815248at2"/>
<proteinExistence type="predicted"/>
<feature type="transmembrane region" description="Helical" evidence="6">
    <location>
        <begin position="123"/>
        <end position="143"/>
    </location>
</feature>
<feature type="transmembrane region" description="Helical" evidence="6">
    <location>
        <begin position="386"/>
        <end position="405"/>
    </location>
</feature>
<keyword evidence="4 6" id="KW-1133">Transmembrane helix</keyword>
<feature type="transmembrane region" description="Helical" evidence="6">
    <location>
        <begin position="363"/>
        <end position="380"/>
    </location>
</feature>
<comment type="caution">
    <text evidence="7">The sequence shown here is derived from an EMBL/GenBank/DDBJ whole genome shotgun (WGS) entry which is preliminary data.</text>
</comment>
<name>A0A3E0TU78_9GAMM</name>
<evidence type="ECO:0000256" key="4">
    <source>
        <dbReference type="ARBA" id="ARBA00022989"/>
    </source>
</evidence>